<dbReference type="PROSITE" id="PS00696">
    <property type="entry name" value="ETF_ALPHA"/>
    <property type="match status" value="1"/>
</dbReference>
<feature type="domain" description="Electron transfer flavoprotein alpha/beta-subunit N-terminal" evidence="9">
    <location>
        <begin position="4"/>
        <end position="194"/>
    </location>
</feature>
<dbReference type="PANTHER" id="PTHR43153">
    <property type="entry name" value="ELECTRON TRANSFER FLAVOPROTEIN ALPHA"/>
    <property type="match status" value="1"/>
</dbReference>
<evidence type="ECO:0000256" key="2">
    <source>
        <dbReference type="ARBA" id="ARBA00005817"/>
    </source>
</evidence>
<keyword evidence="11" id="KW-1185">Reference proteome</keyword>
<evidence type="ECO:0000256" key="8">
    <source>
        <dbReference type="ARBA" id="ARBA00025649"/>
    </source>
</evidence>
<dbReference type="InterPro" id="IPR029035">
    <property type="entry name" value="DHS-like_NAD/FAD-binding_dom"/>
</dbReference>
<comment type="function">
    <text evidence="8">The electron transfer flavoprotein serves as a specific electron acceptor for other dehydrogenases. It transfers the electrons to the main respiratory chain via ETF-ubiquinone oxidoreductase (ETF dehydrogenase).</text>
</comment>
<accession>A0ABW0GKS5</accession>
<evidence type="ECO:0000313" key="11">
    <source>
        <dbReference type="Proteomes" id="UP001596122"/>
    </source>
</evidence>
<reference evidence="11" key="1">
    <citation type="journal article" date="2019" name="Int. J. Syst. Evol. Microbiol.">
        <title>The Global Catalogue of Microorganisms (GCM) 10K type strain sequencing project: providing services to taxonomists for standard genome sequencing and annotation.</title>
        <authorList>
            <consortium name="The Broad Institute Genomics Platform"/>
            <consortium name="The Broad Institute Genome Sequencing Center for Infectious Disease"/>
            <person name="Wu L."/>
            <person name="Ma J."/>
        </authorList>
    </citation>
    <scope>NUCLEOTIDE SEQUENCE [LARGE SCALE GENOMIC DNA]</scope>
    <source>
        <strain evidence="11">CCUG 43114</strain>
    </source>
</reference>
<protein>
    <submittedName>
        <fullName evidence="10">Electron transfer flavoprotein subunit alpha/FixB family protein</fullName>
    </submittedName>
</protein>
<evidence type="ECO:0000259" key="9">
    <source>
        <dbReference type="SMART" id="SM00893"/>
    </source>
</evidence>
<dbReference type="EMBL" id="JBHSLD010000007">
    <property type="protein sequence ID" value="MFC5380488.1"/>
    <property type="molecule type" value="Genomic_DNA"/>
</dbReference>
<evidence type="ECO:0000256" key="6">
    <source>
        <dbReference type="ARBA" id="ARBA00022827"/>
    </source>
</evidence>
<comment type="caution">
    <text evidence="10">The sequence shown here is derived from an EMBL/GenBank/DDBJ whole genome shotgun (WGS) entry which is preliminary data.</text>
</comment>
<evidence type="ECO:0000313" key="10">
    <source>
        <dbReference type="EMBL" id="MFC5380488.1"/>
    </source>
</evidence>
<evidence type="ECO:0000256" key="3">
    <source>
        <dbReference type="ARBA" id="ARBA00011355"/>
    </source>
</evidence>
<keyword evidence="4" id="KW-0813">Transport</keyword>
<dbReference type="SMART" id="SM00893">
    <property type="entry name" value="ETF"/>
    <property type="match status" value="1"/>
</dbReference>
<name>A0ABW0GKS5_9MICO</name>
<dbReference type="InterPro" id="IPR001308">
    <property type="entry name" value="ETF_a/FixB"/>
</dbReference>
<keyword evidence="5" id="KW-0285">Flavoprotein</keyword>
<keyword evidence="7" id="KW-0249">Electron transport</keyword>
<sequence length="325" mass="32724">MAQVLVVVDATPTPESSGGAVRKASLELLTLARRLGDPVAVVFGAPEGADAPAALAEHGAAEVVMVGGADVVDHLVAPKSEVLARLVEERAPAAVLLPSSPEGKEVAGRLAVRTGSGVVTDAVDVALDGDRVVATKSVFAGSYTTRCAVTRGTPLVAVKPNTVAPEPAPAAGTVTVLTPEVSEQAKSARIVERQPKQASGRPDLAEASIVVSGGRGTDGDFSAVEALADALGGAVGASRAAVDAGWYPHSNQVGQTGKTVSPQLYLAAGISGAIQHKAGMQTSKVVVAVNKDPEAPIFEMADFGVVGDLSSILPAATEEIARRKG</sequence>
<comment type="subunit">
    <text evidence="3">Heterodimer of an alpha and a beta subunit.</text>
</comment>
<comment type="cofactor">
    <cofactor evidence="1">
        <name>FAD</name>
        <dbReference type="ChEBI" id="CHEBI:57692"/>
    </cofactor>
</comment>
<dbReference type="InterPro" id="IPR014729">
    <property type="entry name" value="Rossmann-like_a/b/a_fold"/>
</dbReference>
<gene>
    <name evidence="10" type="ORF">ACFPJ6_06780</name>
</gene>
<keyword evidence="6" id="KW-0274">FAD</keyword>
<dbReference type="SUPFAM" id="SSF52402">
    <property type="entry name" value="Adenine nucleotide alpha hydrolases-like"/>
    <property type="match status" value="1"/>
</dbReference>
<dbReference type="Pfam" id="PF01012">
    <property type="entry name" value="ETF"/>
    <property type="match status" value="1"/>
</dbReference>
<dbReference type="InterPro" id="IPR018206">
    <property type="entry name" value="ETF_asu_C_CS"/>
</dbReference>
<dbReference type="Pfam" id="PF00766">
    <property type="entry name" value="ETF_alpha"/>
    <property type="match status" value="1"/>
</dbReference>
<dbReference type="InterPro" id="IPR014730">
    <property type="entry name" value="ETF_a/b_N"/>
</dbReference>
<organism evidence="10 11">
    <name type="scientific">Aquipuribacter nitratireducens</name>
    <dbReference type="NCBI Taxonomy" id="650104"/>
    <lineage>
        <taxon>Bacteria</taxon>
        <taxon>Bacillati</taxon>
        <taxon>Actinomycetota</taxon>
        <taxon>Actinomycetes</taxon>
        <taxon>Micrococcales</taxon>
        <taxon>Intrasporangiaceae</taxon>
        <taxon>Aquipuribacter</taxon>
    </lineage>
</organism>
<dbReference type="PIRSF" id="PIRSF000089">
    <property type="entry name" value="Electra_flavoP_a"/>
    <property type="match status" value="1"/>
</dbReference>
<dbReference type="PANTHER" id="PTHR43153:SF1">
    <property type="entry name" value="ELECTRON TRANSFER FLAVOPROTEIN SUBUNIT ALPHA, MITOCHONDRIAL"/>
    <property type="match status" value="1"/>
</dbReference>
<evidence type="ECO:0000256" key="5">
    <source>
        <dbReference type="ARBA" id="ARBA00022630"/>
    </source>
</evidence>
<proteinExistence type="inferred from homology"/>
<dbReference type="Gene3D" id="3.40.50.620">
    <property type="entry name" value="HUPs"/>
    <property type="match status" value="1"/>
</dbReference>
<dbReference type="SUPFAM" id="SSF52467">
    <property type="entry name" value="DHS-like NAD/FAD-binding domain"/>
    <property type="match status" value="1"/>
</dbReference>
<evidence type="ECO:0000256" key="7">
    <source>
        <dbReference type="ARBA" id="ARBA00022982"/>
    </source>
</evidence>
<comment type="similarity">
    <text evidence="2">Belongs to the ETF alpha-subunit/FixB family.</text>
</comment>
<dbReference type="Gene3D" id="3.40.50.1220">
    <property type="entry name" value="TPP-binding domain"/>
    <property type="match status" value="1"/>
</dbReference>
<dbReference type="InterPro" id="IPR014731">
    <property type="entry name" value="ETF_asu_C"/>
</dbReference>
<evidence type="ECO:0000256" key="1">
    <source>
        <dbReference type="ARBA" id="ARBA00001974"/>
    </source>
</evidence>
<evidence type="ECO:0000256" key="4">
    <source>
        <dbReference type="ARBA" id="ARBA00022448"/>
    </source>
</evidence>
<dbReference type="Proteomes" id="UP001596122">
    <property type="component" value="Unassembled WGS sequence"/>
</dbReference>
<dbReference type="RefSeq" id="WP_340268165.1">
    <property type="nucleotide sequence ID" value="NZ_JBBEOG010000002.1"/>
</dbReference>